<gene>
    <name evidence="12" type="ORF">ASIM_LOCUS9877</name>
</gene>
<dbReference type="GO" id="GO:0036464">
    <property type="term" value="C:cytoplasmic ribonucleoprotein granule"/>
    <property type="evidence" value="ECO:0007669"/>
    <property type="project" value="TreeGrafter"/>
</dbReference>
<keyword evidence="13" id="KW-1185">Reference proteome</keyword>
<evidence type="ECO:0000256" key="6">
    <source>
        <dbReference type="ARBA" id="ARBA00022771"/>
    </source>
</evidence>
<evidence type="ECO:0000256" key="4">
    <source>
        <dbReference type="ARBA" id="ARBA00022723"/>
    </source>
</evidence>
<dbReference type="AlphaFoldDB" id="A0A158PMT8"/>
<keyword evidence="5" id="KW-0255">Endonuclease</keyword>
<dbReference type="InterPro" id="IPR040546">
    <property type="entry name" value="Rege-1_UBA-like"/>
</dbReference>
<organism evidence="14">
    <name type="scientific">Anisakis simplex</name>
    <name type="common">Herring worm</name>
    <dbReference type="NCBI Taxonomy" id="6269"/>
    <lineage>
        <taxon>Eukaryota</taxon>
        <taxon>Metazoa</taxon>
        <taxon>Ecdysozoa</taxon>
        <taxon>Nematoda</taxon>
        <taxon>Chromadorea</taxon>
        <taxon>Rhabditida</taxon>
        <taxon>Spirurina</taxon>
        <taxon>Ascaridomorpha</taxon>
        <taxon>Ascaridoidea</taxon>
        <taxon>Anisakidae</taxon>
        <taxon>Anisakis</taxon>
        <taxon>Anisakis simplex complex</taxon>
    </lineage>
</organism>
<dbReference type="OrthoDB" id="392925at2759"/>
<dbReference type="GO" id="GO:0003729">
    <property type="term" value="F:mRNA binding"/>
    <property type="evidence" value="ECO:0007669"/>
    <property type="project" value="TreeGrafter"/>
</dbReference>
<reference evidence="14" key="1">
    <citation type="submission" date="2016-04" db="UniProtKB">
        <authorList>
            <consortium name="WormBaseParasite"/>
        </authorList>
    </citation>
    <scope>IDENTIFICATION</scope>
</reference>
<evidence type="ECO:0000256" key="3">
    <source>
        <dbReference type="ARBA" id="ARBA00022722"/>
    </source>
</evidence>
<evidence type="ECO:0000256" key="8">
    <source>
        <dbReference type="ARBA" id="ARBA00022833"/>
    </source>
</evidence>
<proteinExistence type="inferred from homology"/>
<evidence type="ECO:0000313" key="13">
    <source>
        <dbReference type="Proteomes" id="UP000267096"/>
    </source>
</evidence>
<dbReference type="InterPro" id="IPR040757">
    <property type="entry name" value="Regnase_1/ZC3H12_C"/>
</dbReference>
<evidence type="ECO:0000256" key="1">
    <source>
        <dbReference type="ARBA" id="ARBA00001946"/>
    </source>
</evidence>
<evidence type="ECO:0000259" key="11">
    <source>
        <dbReference type="PROSITE" id="PS50103"/>
    </source>
</evidence>
<evidence type="ECO:0000256" key="10">
    <source>
        <dbReference type="PROSITE-ProRule" id="PRU00723"/>
    </source>
</evidence>
<evidence type="ECO:0000313" key="14">
    <source>
        <dbReference type="WBParaSite" id="ASIM_0001014601-mRNA-1"/>
    </source>
</evidence>
<feature type="zinc finger region" description="C3H1-type" evidence="10">
    <location>
        <begin position="281"/>
        <end position="306"/>
    </location>
</feature>
<evidence type="ECO:0000256" key="2">
    <source>
        <dbReference type="ARBA" id="ARBA00010922"/>
    </source>
</evidence>
<dbReference type="Pfam" id="PF11977">
    <property type="entry name" value="RNase_Zc3h12a"/>
    <property type="match status" value="1"/>
</dbReference>
<comment type="similarity">
    <text evidence="2">Belongs to the ZC3H12 family.</text>
</comment>
<dbReference type="InterPro" id="IPR051101">
    <property type="entry name" value="ZC3H12/N4BP1_RNase_Reg"/>
</dbReference>
<dbReference type="Pfam" id="PF18039">
    <property type="entry name" value="UBA_6"/>
    <property type="match status" value="1"/>
</dbReference>
<dbReference type="GO" id="GO:0005634">
    <property type="term" value="C:nucleus"/>
    <property type="evidence" value="ECO:0007669"/>
    <property type="project" value="TreeGrafter"/>
</dbReference>
<dbReference type="GO" id="GO:0016787">
    <property type="term" value="F:hydrolase activity"/>
    <property type="evidence" value="ECO:0007669"/>
    <property type="project" value="UniProtKB-KW"/>
</dbReference>
<dbReference type="GO" id="GO:0004521">
    <property type="term" value="F:RNA endonuclease activity"/>
    <property type="evidence" value="ECO:0007669"/>
    <property type="project" value="TreeGrafter"/>
</dbReference>
<comment type="cofactor">
    <cofactor evidence="1">
        <name>Mg(2+)</name>
        <dbReference type="ChEBI" id="CHEBI:18420"/>
    </cofactor>
</comment>
<feature type="domain" description="C3H1-type" evidence="11">
    <location>
        <begin position="281"/>
        <end position="306"/>
    </location>
</feature>
<dbReference type="InterPro" id="IPR021869">
    <property type="entry name" value="RNase_Zc3h12_NYN"/>
</dbReference>
<keyword evidence="6 10" id="KW-0863">Zinc-finger</keyword>
<dbReference type="InterPro" id="IPR000571">
    <property type="entry name" value="Znf_CCCH"/>
</dbReference>
<dbReference type="Pfam" id="PF18561">
    <property type="entry name" value="Regnase_1_C"/>
    <property type="match status" value="1"/>
</dbReference>
<dbReference type="PANTHER" id="PTHR12876">
    <property type="entry name" value="N4BP1-RELATED"/>
    <property type="match status" value="1"/>
</dbReference>
<keyword evidence="9" id="KW-0460">Magnesium</keyword>
<sequence>MHTKNASNYNYDTSRHFMCSGGFGEVNISDSSYSSCSEDSHSSLSREPSDALKTDNGLMRHSMITSFHMVEFATKLGYTEQQLEIVLEKLGRNAGQDEILSELIKLGRKYDDDNINLKPQVSTTTTSMLRSIVIDGSNIAITHGRKEVFSCLGIRECVQFFKDRGHTDIIVFVPQFRREAPRSDFQLICKVWTPSRRIGGRRIVCHDDRYILKTAEEKDAVIVSNDEYRDLIKESPQYRRLVEQRLLMYSFVDGRFMPPDDPLGRHGPNLTQFLCRGNVQQPTAQLCPYARKCTYGNKCKYFHPERPNGVHISVTERLLKGKQQRKQFLSAHVGQQFKNTSYLFAPSTAVWGESELRVGPLIRYQTEQTSNHHCAQDDRERLCDLLCHLFPEASVLAVMEAHPNETDPQILCARIIDLQKGFNL</sequence>
<dbReference type="PROSITE" id="PS50103">
    <property type="entry name" value="ZF_C3H1"/>
    <property type="match status" value="1"/>
</dbReference>
<keyword evidence="3" id="KW-0540">Nuclease</keyword>
<evidence type="ECO:0000256" key="5">
    <source>
        <dbReference type="ARBA" id="ARBA00022759"/>
    </source>
</evidence>
<keyword evidence="7" id="KW-0378">Hydrolase</keyword>
<dbReference type="FunFam" id="3.40.50.11980:FF:000001">
    <property type="entry name" value="ZC3H12A isoform 1"/>
    <property type="match status" value="1"/>
</dbReference>
<evidence type="ECO:0000313" key="12">
    <source>
        <dbReference type="EMBL" id="VDK41947.1"/>
    </source>
</evidence>
<dbReference type="Gene3D" id="3.40.50.11980">
    <property type="match status" value="1"/>
</dbReference>
<dbReference type="GO" id="GO:0008270">
    <property type="term" value="F:zinc ion binding"/>
    <property type="evidence" value="ECO:0007669"/>
    <property type="project" value="UniProtKB-KW"/>
</dbReference>
<dbReference type="EMBL" id="UYRR01030974">
    <property type="protein sequence ID" value="VDK41947.1"/>
    <property type="molecule type" value="Genomic_DNA"/>
</dbReference>
<dbReference type="WBParaSite" id="ASIM_0001014601-mRNA-1">
    <property type="protein sequence ID" value="ASIM_0001014601-mRNA-1"/>
    <property type="gene ID" value="ASIM_0001014601"/>
</dbReference>
<protein>
    <submittedName>
        <fullName evidence="14">C3H1-type domain-containing protein</fullName>
    </submittedName>
</protein>
<keyword evidence="8 10" id="KW-0862">Zinc</keyword>
<evidence type="ECO:0000256" key="9">
    <source>
        <dbReference type="ARBA" id="ARBA00022842"/>
    </source>
</evidence>
<evidence type="ECO:0000256" key="7">
    <source>
        <dbReference type="ARBA" id="ARBA00022801"/>
    </source>
</evidence>
<dbReference type="Proteomes" id="UP000267096">
    <property type="component" value="Unassembled WGS sequence"/>
</dbReference>
<dbReference type="PANTHER" id="PTHR12876:SF37">
    <property type="entry name" value="ENDORIBONUCLEASE REGE-1-RELATED"/>
    <property type="match status" value="1"/>
</dbReference>
<accession>A0A158PMT8</accession>
<keyword evidence="4 10" id="KW-0479">Metal-binding</keyword>
<name>A0A158PMT8_ANISI</name>
<reference evidence="12 13" key="2">
    <citation type="submission" date="2018-11" db="EMBL/GenBank/DDBJ databases">
        <authorList>
            <consortium name="Pathogen Informatics"/>
        </authorList>
    </citation>
    <scope>NUCLEOTIDE SEQUENCE [LARGE SCALE GENOMIC DNA]</scope>
</reference>